<reference evidence="9 10" key="1">
    <citation type="journal article" date="2010" name="BMC Genomics">
        <title>Genome sequence of the pattern forming Paenibacillus vortex bacterium reveals potential for thriving in complex environments.</title>
        <authorList>
            <person name="Sirota-Madi A."/>
            <person name="Olender T."/>
            <person name="Helman Y."/>
            <person name="Ingham C."/>
            <person name="Brainis I."/>
            <person name="Roth D."/>
            <person name="Hagi E."/>
            <person name="Brodsky L."/>
            <person name="Leshkowitz D."/>
            <person name="Galatenko V."/>
            <person name="Nikolaev V."/>
            <person name="Mugasimangalam R.C."/>
            <person name="Bransburg-Zabary S."/>
            <person name="Gutnick D.L."/>
            <person name="Lancet D."/>
            <person name="Ben-Jacob E."/>
        </authorList>
    </citation>
    <scope>NUCLEOTIDE SEQUENCE [LARGE SCALE GENOMIC DNA]</scope>
    <source>
        <strain evidence="9 10">V453</strain>
    </source>
</reference>
<gene>
    <name evidence="9" type="ORF">PVOR_20304</name>
</gene>
<dbReference type="KEGG" id="pvo:PVOR_20304"/>
<organism evidence="9 10">
    <name type="scientific">Paenibacillus vortex V453</name>
    <dbReference type="NCBI Taxonomy" id="715225"/>
    <lineage>
        <taxon>Bacteria</taxon>
        <taxon>Bacillati</taxon>
        <taxon>Bacillota</taxon>
        <taxon>Bacilli</taxon>
        <taxon>Bacillales</taxon>
        <taxon>Paenibacillaceae</taxon>
        <taxon>Paenibacillus</taxon>
    </lineage>
</organism>
<proteinExistence type="inferred from homology"/>
<dbReference type="Gene3D" id="1.10.630.10">
    <property type="entry name" value="Cytochrome P450"/>
    <property type="match status" value="1"/>
</dbReference>
<evidence type="ECO:0000313" key="10">
    <source>
        <dbReference type="Proteomes" id="UP000003094"/>
    </source>
</evidence>
<evidence type="ECO:0000313" key="9">
    <source>
        <dbReference type="EMBL" id="EFU39681.1"/>
    </source>
</evidence>
<dbReference type="InterPro" id="IPR017972">
    <property type="entry name" value="Cyt_P450_CS"/>
</dbReference>
<dbReference type="InterPro" id="IPR050196">
    <property type="entry name" value="Cytochrome_P450_Monoox"/>
</dbReference>
<dbReference type="Pfam" id="PF00067">
    <property type="entry name" value="p450"/>
    <property type="match status" value="1"/>
</dbReference>
<evidence type="ECO:0000256" key="8">
    <source>
        <dbReference type="RuleBase" id="RU000461"/>
    </source>
</evidence>
<comment type="caution">
    <text evidence="9">The sequence shown here is derived from an EMBL/GenBank/DDBJ whole genome shotgun (WGS) entry which is preliminary data.</text>
</comment>
<dbReference type="AlphaFoldDB" id="A0A2R9SQS0"/>
<dbReference type="PANTHER" id="PTHR24291:SF50">
    <property type="entry name" value="BIFUNCTIONAL ALBAFLAVENONE MONOOXYGENASE_TERPENE SYNTHASE"/>
    <property type="match status" value="1"/>
</dbReference>
<keyword evidence="3 7" id="KW-0479">Metal-binding</keyword>
<evidence type="ECO:0000256" key="7">
    <source>
        <dbReference type="PIRSR" id="PIRSR602401-1"/>
    </source>
</evidence>
<sequence length="467" mass="53426">MNRIPGPHSAFGWRINMFHFFRSPFAFQQKLLEGYGKLSALGQSVKPSAVFAFGPELNRQILSNPNFFEMSTALVKIPKDTVMGDLFYHNLRVDDAVEKHKEHRRLIQPAFLHSQIERYGQDMTLITEQLADEWRGRTLIDINTEMKKLTQRIALKTLFGVQNSEMMDTMGMLINRFTKSFLLATLAPLNIPFTPYRRSLRNAQQLNTQIRSMIHEKRQESDATDVLAALIRGYDEEGSALSDEELVGHAFSIYTAGHETTANALTWAFFLLVQHPNIYANLMEELNAVMGGSHLTHEKLSRLSLLDYVVKESLRLLPPASIGTRITNAPCELDGYALPEGTNVFFSQFITHRLPELYEDPNYFKPYRWQTIKPSAFEFLPFSAGPHMCIGWHFAMQELKIVLAVLLQRFNFSLVRNAKITPNLMMRPVHGMPMHISLDHGTFERVDVRGTIHRVIEYGVVPACLKK</sequence>
<keyword evidence="2 7" id="KW-0349">Heme</keyword>
<dbReference type="EMBL" id="ADHJ01000037">
    <property type="protein sequence ID" value="EFU39681.1"/>
    <property type="molecule type" value="Genomic_DNA"/>
</dbReference>
<dbReference type="GO" id="GO:0004497">
    <property type="term" value="F:monooxygenase activity"/>
    <property type="evidence" value="ECO:0007669"/>
    <property type="project" value="UniProtKB-KW"/>
</dbReference>
<dbReference type="PROSITE" id="PS00086">
    <property type="entry name" value="CYTOCHROME_P450"/>
    <property type="match status" value="1"/>
</dbReference>
<protein>
    <submittedName>
        <fullName evidence="9">Cytochrome P450</fullName>
    </submittedName>
</protein>
<keyword evidence="10" id="KW-1185">Reference proteome</keyword>
<evidence type="ECO:0000256" key="1">
    <source>
        <dbReference type="ARBA" id="ARBA00010617"/>
    </source>
</evidence>
<dbReference type="GO" id="GO:0020037">
    <property type="term" value="F:heme binding"/>
    <property type="evidence" value="ECO:0007669"/>
    <property type="project" value="InterPro"/>
</dbReference>
<accession>A0A2R9SQS0</accession>
<dbReference type="InterPro" id="IPR001128">
    <property type="entry name" value="Cyt_P450"/>
</dbReference>
<evidence type="ECO:0000256" key="4">
    <source>
        <dbReference type="ARBA" id="ARBA00023002"/>
    </source>
</evidence>
<feature type="binding site" description="axial binding residue" evidence="7">
    <location>
        <position position="389"/>
    </location>
    <ligand>
        <name>heme</name>
        <dbReference type="ChEBI" id="CHEBI:30413"/>
    </ligand>
    <ligandPart>
        <name>Fe</name>
        <dbReference type="ChEBI" id="CHEBI:18248"/>
    </ligandPart>
</feature>
<keyword evidence="4 8" id="KW-0560">Oxidoreductase</keyword>
<dbReference type="InterPro" id="IPR002401">
    <property type="entry name" value="Cyt_P450_E_grp-I"/>
</dbReference>
<name>A0A2R9SQS0_9BACL</name>
<dbReference type="GO" id="GO:0005506">
    <property type="term" value="F:iron ion binding"/>
    <property type="evidence" value="ECO:0007669"/>
    <property type="project" value="InterPro"/>
</dbReference>
<comment type="similarity">
    <text evidence="1 8">Belongs to the cytochrome P450 family.</text>
</comment>
<keyword evidence="5 7" id="KW-0408">Iron</keyword>
<evidence type="ECO:0000256" key="5">
    <source>
        <dbReference type="ARBA" id="ARBA00023004"/>
    </source>
</evidence>
<dbReference type="InterPro" id="IPR036396">
    <property type="entry name" value="Cyt_P450_sf"/>
</dbReference>
<dbReference type="GO" id="GO:0016705">
    <property type="term" value="F:oxidoreductase activity, acting on paired donors, with incorporation or reduction of molecular oxygen"/>
    <property type="evidence" value="ECO:0007669"/>
    <property type="project" value="InterPro"/>
</dbReference>
<evidence type="ECO:0000256" key="6">
    <source>
        <dbReference type="ARBA" id="ARBA00023033"/>
    </source>
</evidence>
<comment type="cofactor">
    <cofactor evidence="7">
        <name>heme</name>
        <dbReference type="ChEBI" id="CHEBI:30413"/>
    </cofactor>
</comment>
<dbReference type="Proteomes" id="UP000003094">
    <property type="component" value="Unassembled WGS sequence"/>
</dbReference>
<evidence type="ECO:0000256" key="2">
    <source>
        <dbReference type="ARBA" id="ARBA00022617"/>
    </source>
</evidence>
<keyword evidence="6 8" id="KW-0503">Monooxygenase</keyword>
<evidence type="ECO:0000256" key="3">
    <source>
        <dbReference type="ARBA" id="ARBA00022723"/>
    </source>
</evidence>
<dbReference type="SUPFAM" id="SSF48264">
    <property type="entry name" value="Cytochrome P450"/>
    <property type="match status" value="1"/>
</dbReference>
<dbReference type="PRINTS" id="PR00463">
    <property type="entry name" value="EP450I"/>
</dbReference>
<dbReference type="PANTHER" id="PTHR24291">
    <property type="entry name" value="CYTOCHROME P450 FAMILY 4"/>
    <property type="match status" value="1"/>
</dbReference>
<dbReference type="PRINTS" id="PR00385">
    <property type="entry name" value="P450"/>
</dbReference>